<keyword evidence="2" id="KW-0808">Transferase</keyword>
<dbReference type="Pfam" id="PF07714">
    <property type="entry name" value="PK_Tyr_Ser-Thr"/>
    <property type="match status" value="2"/>
</dbReference>
<comment type="caution">
    <text evidence="9">The sequence shown here is derived from an EMBL/GenBank/DDBJ whole genome shotgun (WGS) entry which is preliminary data.</text>
</comment>
<dbReference type="PANTHER" id="PTHR44329:SF298">
    <property type="entry name" value="MIXED LINEAGE KINASE DOMAIN-LIKE PROTEIN"/>
    <property type="match status" value="1"/>
</dbReference>
<dbReference type="EMBL" id="JALJOS010000005">
    <property type="protein sequence ID" value="KAK9838864.1"/>
    <property type="molecule type" value="Genomic_DNA"/>
</dbReference>
<evidence type="ECO:0000259" key="8">
    <source>
        <dbReference type="PROSITE" id="PS50011"/>
    </source>
</evidence>
<evidence type="ECO:0000313" key="10">
    <source>
        <dbReference type="Proteomes" id="UP001438707"/>
    </source>
</evidence>
<feature type="compositionally biased region" description="Gly residues" evidence="7">
    <location>
        <begin position="215"/>
        <end position="224"/>
    </location>
</feature>
<dbReference type="InterPro" id="IPR011009">
    <property type="entry name" value="Kinase-like_dom_sf"/>
</dbReference>
<evidence type="ECO:0000256" key="1">
    <source>
        <dbReference type="ARBA" id="ARBA00022527"/>
    </source>
</evidence>
<gene>
    <name evidence="9" type="ORF">WJX74_004880</name>
</gene>
<keyword evidence="4" id="KW-0418">Kinase</keyword>
<feature type="compositionally biased region" description="Basic and acidic residues" evidence="7">
    <location>
        <begin position="1"/>
        <end position="14"/>
    </location>
</feature>
<dbReference type="CDD" id="cd13999">
    <property type="entry name" value="STKc_MAP3K-like"/>
    <property type="match status" value="1"/>
</dbReference>
<dbReference type="PROSITE" id="PS00108">
    <property type="entry name" value="PROTEIN_KINASE_ST"/>
    <property type="match status" value="1"/>
</dbReference>
<feature type="region of interest" description="Disordered" evidence="7">
    <location>
        <begin position="976"/>
        <end position="997"/>
    </location>
</feature>
<reference evidence="9 10" key="1">
    <citation type="journal article" date="2024" name="Nat. Commun.">
        <title>Phylogenomics reveals the evolutionary origins of lichenization in chlorophyte algae.</title>
        <authorList>
            <person name="Puginier C."/>
            <person name="Libourel C."/>
            <person name="Otte J."/>
            <person name="Skaloud P."/>
            <person name="Haon M."/>
            <person name="Grisel S."/>
            <person name="Petersen M."/>
            <person name="Berrin J.G."/>
            <person name="Delaux P.M."/>
            <person name="Dal Grande F."/>
            <person name="Keller J."/>
        </authorList>
    </citation>
    <scope>NUCLEOTIDE SEQUENCE [LARGE SCALE GENOMIC DNA]</scope>
    <source>
        <strain evidence="9 10">SAG 2145</strain>
    </source>
</reference>
<evidence type="ECO:0000256" key="4">
    <source>
        <dbReference type="ARBA" id="ARBA00022777"/>
    </source>
</evidence>
<feature type="region of interest" description="Disordered" evidence="7">
    <location>
        <begin position="1"/>
        <end position="176"/>
    </location>
</feature>
<dbReference type="GO" id="GO:0004674">
    <property type="term" value="F:protein serine/threonine kinase activity"/>
    <property type="evidence" value="ECO:0007669"/>
    <property type="project" value="UniProtKB-KW"/>
</dbReference>
<feature type="binding site" evidence="6">
    <location>
        <position position="673"/>
    </location>
    <ligand>
        <name>ATP</name>
        <dbReference type="ChEBI" id="CHEBI:30616"/>
    </ligand>
</feature>
<dbReference type="Proteomes" id="UP001438707">
    <property type="component" value="Unassembled WGS sequence"/>
</dbReference>
<evidence type="ECO:0000256" key="6">
    <source>
        <dbReference type="PROSITE-ProRule" id="PRU10141"/>
    </source>
</evidence>
<feature type="region of interest" description="Disordered" evidence="7">
    <location>
        <begin position="564"/>
        <end position="625"/>
    </location>
</feature>
<dbReference type="AlphaFoldDB" id="A0AAW1RYP5"/>
<name>A0AAW1RYP5_9CHLO</name>
<dbReference type="PROSITE" id="PS00107">
    <property type="entry name" value="PROTEIN_KINASE_ATP"/>
    <property type="match status" value="1"/>
</dbReference>
<dbReference type="Gene3D" id="3.30.200.20">
    <property type="entry name" value="Phosphorylase Kinase, domain 1"/>
    <property type="match status" value="1"/>
</dbReference>
<evidence type="ECO:0000256" key="5">
    <source>
        <dbReference type="ARBA" id="ARBA00022840"/>
    </source>
</evidence>
<evidence type="ECO:0000313" key="9">
    <source>
        <dbReference type="EMBL" id="KAK9838864.1"/>
    </source>
</evidence>
<sequence length="997" mass="105223">MADPRDFPSQRDRPSNISAAAPLYLELEGPGSRSRATGVPAQLDASSPRTTPQAGWDSTQNSNNMADSDFQPGTSPTRDNDLWEAAMGHSAQQFQEEQQAQAQLQQQSSAASIGAQPQPSMQQSTRRQSQQQSLPQPSYQPNQQYPGGLTGLSNYRVPTSHAPMDQPEMLRSNHPAYSLPVPSASRTTEHYNSWQEAPAAMGQAPQIGRPIGSIGHVGGPGIGKIGSSSSIGSIGQVPGAPSIGRVSIGHSQGPPPTRGIGQVGSSSIGQVPSIGHAGSGISQYGGASSDMTLARPTMGHLPHTLSAQQQSLLSYAGGSGQMGHMMGWPMGGGAHGMIGTLGGPPQASNPYAQAQGSIGAMYGYGAGGMMGSAAMQGPGLPHRPSSIHTPASMADPVGPTSLPNHVSIHSVPESNTSADIGLDKLTSAASLASQVSNVRGPKIKIICSSGGHFQKMTGGGMEYVGGETRLISVASTCNFTELSAALDRVTGSLTIHSGQSIASGSDSAPSLRYQLPSDPNVYVDLLDTEDVKMMFDEWQEWLAEEKRPSSSKLHIYIQNVGTKAPSDAPVTPNASQPPSAFSKATSGKGPEPAGPNRNSDNSSAAGEEVMAGKSQGAPSLQSNDSWKKKGLEDIAERMEVISPEDVSLVKFIGSGGYGEVYLGKWHSSEAAIKCLNTSLFTSTSDSGARVSHAAINELIREAELLGSLRHPNVVWVYGIVLPPVEESEDSGDLDALIDSAEPIEIASAMTHPTPAQGGRNGPGTLRPPAIITEFMSQGSLKGALSRRLEILQPPLMRLMVALDAAKGMEYLHAKRIVHFDLKSANLLLGHRDKRLICKVADFGLSKQKRDTYVTGVTSQRGTLPWIAPEIIKSPHAVNEKVDVFSFGVVLWEIWTGKEPYEGLNYHALLHQLTSVSGLRPPLPGSPEWEREGNTELPELAPGYCGLMQRCWSESPSQRPTFHQVVGSLREMANAIRPAPKQRPGPPGLRPGAPAPLG</sequence>
<feature type="compositionally biased region" description="Polar residues" evidence="7">
    <location>
        <begin position="572"/>
        <end position="585"/>
    </location>
</feature>
<keyword evidence="3 6" id="KW-0547">Nucleotide-binding</keyword>
<protein>
    <recommendedName>
        <fullName evidence="8">Protein kinase domain-containing protein</fullName>
    </recommendedName>
</protein>
<accession>A0AAW1RYP5</accession>
<dbReference type="InterPro" id="IPR000719">
    <property type="entry name" value="Prot_kinase_dom"/>
</dbReference>
<dbReference type="Gene3D" id="1.10.510.10">
    <property type="entry name" value="Transferase(Phosphotransferase) domain 1"/>
    <property type="match status" value="1"/>
</dbReference>
<keyword evidence="5 6" id="KW-0067">ATP-binding</keyword>
<dbReference type="SMART" id="SM00220">
    <property type="entry name" value="S_TKc"/>
    <property type="match status" value="1"/>
</dbReference>
<evidence type="ECO:0000256" key="3">
    <source>
        <dbReference type="ARBA" id="ARBA00022741"/>
    </source>
</evidence>
<feature type="compositionally biased region" description="Pro residues" evidence="7">
    <location>
        <begin position="980"/>
        <end position="997"/>
    </location>
</feature>
<dbReference type="InterPro" id="IPR017441">
    <property type="entry name" value="Protein_kinase_ATP_BS"/>
</dbReference>
<dbReference type="PROSITE" id="PS50011">
    <property type="entry name" value="PROTEIN_KINASE_DOM"/>
    <property type="match status" value="1"/>
</dbReference>
<evidence type="ECO:0000256" key="7">
    <source>
        <dbReference type="SAM" id="MobiDB-lite"/>
    </source>
</evidence>
<proteinExistence type="predicted"/>
<feature type="compositionally biased region" description="Low complexity" evidence="7">
    <location>
        <begin position="90"/>
        <end position="146"/>
    </location>
</feature>
<evidence type="ECO:0000256" key="2">
    <source>
        <dbReference type="ARBA" id="ARBA00022679"/>
    </source>
</evidence>
<dbReference type="InterPro" id="IPR001245">
    <property type="entry name" value="Ser-Thr/Tyr_kinase_cat_dom"/>
</dbReference>
<feature type="compositionally biased region" description="Low complexity" evidence="7">
    <location>
        <begin position="225"/>
        <end position="235"/>
    </location>
</feature>
<feature type="region of interest" description="Disordered" evidence="7">
    <location>
        <begin position="214"/>
        <end position="282"/>
    </location>
</feature>
<keyword evidence="1" id="KW-0723">Serine/threonine-protein kinase</keyword>
<organism evidence="9 10">
    <name type="scientific">Apatococcus lobatus</name>
    <dbReference type="NCBI Taxonomy" id="904363"/>
    <lineage>
        <taxon>Eukaryota</taxon>
        <taxon>Viridiplantae</taxon>
        <taxon>Chlorophyta</taxon>
        <taxon>core chlorophytes</taxon>
        <taxon>Trebouxiophyceae</taxon>
        <taxon>Chlorellales</taxon>
        <taxon>Chlorellaceae</taxon>
        <taxon>Apatococcus</taxon>
    </lineage>
</organism>
<keyword evidence="10" id="KW-1185">Reference proteome</keyword>
<feature type="compositionally biased region" description="Low complexity" evidence="7">
    <location>
        <begin position="259"/>
        <end position="275"/>
    </location>
</feature>
<dbReference type="InterPro" id="IPR051681">
    <property type="entry name" value="Ser/Thr_Kinases-Pseudokinases"/>
</dbReference>
<dbReference type="GO" id="GO:0005524">
    <property type="term" value="F:ATP binding"/>
    <property type="evidence" value="ECO:0007669"/>
    <property type="project" value="UniProtKB-UniRule"/>
</dbReference>
<feature type="domain" description="Protein kinase" evidence="8">
    <location>
        <begin position="646"/>
        <end position="972"/>
    </location>
</feature>
<dbReference type="PANTHER" id="PTHR44329">
    <property type="entry name" value="SERINE/THREONINE-PROTEIN KINASE TNNI3K-RELATED"/>
    <property type="match status" value="1"/>
</dbReference>
<dbReference type="SUPFAM" id="SSF56112">
    <property type="entry name" value="Protein kinase-like (PK-like)"/>
    <property type="match status" value="1"/>
</dbReference>
<dbReference type="InterPro" id="IPR008271">
    <property type="entry name" value="Ser/Thr_kinase_AS"/>
</dbReference>
<feature type="compositionally biased region" description="Polar residues" evidence="7">
    <location>
        <begin position="44"/>
        <end position="77"/>
    </location>
</feature>